<feature type="compositionally biased region" description="Basic and acidic residues" evidence="1">
    <location>
        <begin position="1"/>
        <end position="10"/>
    </location>
</feature>
<feature type="region of interest" description="Disordered" evidence="1">
    <location>
        <begin position="1"/>
        <end position="22"/>
    </location>
</feature>
<evidence type="ECO:0000313" key="4">
    <source>
        <dbReference type="Proteomes" id="UP001149954"/>
    </source>
</evidence>
<feature type="transmembrane region" description="Helical" evidence="2">
    <location>
        <begin position="55"/>
        <end position="76"/>
    </location>
</feature>
<dbReference type="EMBL" id="JAPWDS010000002">
    <property type="protein sequence ID" value="KAJ5513660.1"/>
    <property type="molecule type" value="Genomic_DNA"/>
</dbReference>
<evidence type="ECO:0000256" key="1">
    <source>
        <dbReference type="SAM" id="MobiDB-lite"/>
    </source>
</evidence>
<gene>
    <name evidence="3" type="ORF">N7463_003212</name>
</gene>
<dbReference type="OrthoDB" id="4335057at2759"/>
<dbReference type="Proteomes" id="UP001149954">
    <property type="component" value="Unassembled WGS sequence"/>
</dbReference>
<proteinExistence type="predicted"/>
<reference evidence="3" key="1">
    <citation type="submission" date="2022-12" db="EMBL/GenBank/DDBJ databases">
        <authorList>
            <person name="Petersen C."/>
        </authorList>
    </citation>
    <scope>NUCLEOTIDE SEQUENCE</scope>
    <source>
        <strain evidence="3">IBT 29495</strain>
    </source>
</reference>
<comment type="caution">
    <text evidence="3">The sequence shown here is derived from an EMBL/GenBank/DDBJ whole genome shotgun (WGS) entry which is preliminary data.</text>
</comment>
<reference evidence="3" key="2">
    <citation type="journal article" date="2023" name="IMA Fungus">
        <title>Comparative genomic study of the Penicillium genus elucidates a diverse pangenome and 15 lateral gene transfer events.</title>
        <authorList>
            <person name="Petersen C."/>
            <person name="Sorensen T."/>
            <person name="Nielsen M.R."/>
            <person name="Sondergaard T.E."/>
            <person name="Sorensen J.L."/>
            <person name="Fitzpatrick D.A."/>
            <person name="Frisvad J.C."/>
            <person name="Nielsen K.L."/>
        </authorList>
    </citation>
    <scope>NUCLEOTIDE SEQUENCE</scope>
    <source>
        <strain evidence="3">IBT 29495</strain>
    </source>
</reference>
<keyword evidence="2" id="KW-0812">Transmembrane</keyword>
<protein>
    <submittedName>
        <fullName evidence="3">Uncharacterized protein</fullName>
    </submittedName>
</protein>
<keyword evidence="2" id="KW-0472">Membrane</keyword>
<evidence type="ECO:0000313" key="3">
    <source>
        <dbReference type="EMBL" id="KAJ5513660.1"/>
    </source>
</evidence>
<sequence>MEPTKQETHAHTSPSNGTDYDVEKLPEQAQKRRLHTNKSFIDEWKYGSKARVVKYCAVHLCIGILVGAIIGVIVGLCVRDTISGFIFVRVLRISWAK</sequence>
<accession>A0A9W9Y1Z7</accession>
<evidence type="ECO:0000256" key="2">
    <source>
        <dbReference type="SAM" id="Phobius"/>
    </source>
</evidence>
<keyword evidence="4" id="KW-1185">Reference proteome</keyword>
<keyword evidence="2" id="KW-1133">Transmembrane helix</keyword>
<dbReference type="AlphaFoldDB" id="A0A9W9Y1Z7"/>
<organism evidence="3 4">
    <name type="scientific">Penicillium fimorum</name>
    <dbReference type="NCBI Taxonomy" id="1882269"/>
    <lineage>
        <taxon>Eukaryota</taxon>
        <taxon>Fungi</taxon>
        <taxon>Dikarya</taxon>
        <taxon>Ascomycota</taxon>
        <taxon>Pezizomycotina</taxon>
        <taxon>Eurotiomycetes</taxon>
        <taxon>Eurotiomycetidae</taxon>
        <taxon>Eurotiales</taxon>
        <taxon>Aspergillaceae</taxon>
        <taxon>Penicillium</taxon>
    </lineage>
</organism>
<name>A0A9W9Y1Z7_9EURO</name>